<dbReference type="Pfam" id="PF03840">
    <property type="entry name" value="SecG"/>
    <property type="match status" value="1"/>
</dbReference>
<dbReference type="NCBIfam" id="TIGR00810">
    <property type="entry name" value="secG"/>
    <property type="match status" value="1"/>
</dbReference>
<comment type="function">
    <text evidence="9">Involved in protein export. Participates in an early event of protein translocation.</text>
</comment>
<dbReference type="InterPro" id="IPR004692">
    <property type="entry name" value="SecG"/>
</dbReference>
<dbReference type="PRINTS" id="PR01651">
    <property type="entry name" value="SECGEXPORT"/>
</dbReference>
<evidence type="ECO:0000256" key="7">
    <source>
        <dbReference type="ARBA" id="ARBA00023010"/>
    </source>
</evidence>
<accession>A0A1F5G7N9</accession>
<evidence type="ECO:0000256" key="6">
    <source>
        <dbReference type="ARBA" id="ARBA00022989"/>
    </source>
</evidence>
<evidence type="ECO:0000313" key="11">
    <source>
        <dbReference type="Proteomes" id="UP000178577"/>
    </source>
</evidence>
<organism evidence="10 11">
    <name type="scientific">Candidatus Curtissbacteria bacterium RIFCSPHIGHO2_01_FULL_40_12</name>
    <dbReference type="NCBI Taxonomy" id="1797710"/>
    <lineage>
        <taxon>Bacteria</taxon>
        <taxon>Candidatus Curtissiibacteriota</taxon>
    </lineage>
</organism>
<evidence type="ECO:0000256" key="3">
    <source>
        <dbReference type="ARBA" id="ARBA00022448"/>
    </source>
</evidence>
<evidence type="ECO:0000256" key="1">
    <source>
        <dbReference type="ARBA" id="ARBA00004141"/>
    </source>
</evidence>
<dbReference type="GO" id="GO:0009306">
    <property type="term" value="P:protein secretion"/>
    <property type="evidence" value="ECO:0007669"/>
    <property type="project" value="UniProtKB-UniRule"/>
</dbReference>
<keyword evidence="7 9" id="KW-0811">Translocation</keyword>
<keyword evidence="4 9" id="KW-0812">Transmembrane</keyword>
<keyword evidence="8 9" id="KW-0472">Membrane</keyword>
<evidence type="ECO:0000256" key="4">
    <source>
        <dbReference type="ARBA" id="ARBA00022692"/>
    </source>
</evidence>
<comment type="similarity">
    <text evidence="2 9">Belongs to the SecG family.</text>
</comment>
<feature type="transmembrane region" description="Helical" evidence="9">
    <location>
        <begin position="50"/>
        <end position="71"/>
    </location>
</feature>
<dbReference type="GO" id="GO:0005886">
    <property type="term" value="C:plasma membrane"/>
    <property type="evidence" value="ECO:0007669"/>
    <property type="project" value="UniProtKB-SubCell"/>
</dbReference>
<evidence type="ECO:0000256" key="2">
    <source>
        <dbReference type="ARBA" id="ARBA00008445"/>
    </source>
</evidence>
<name>A0A1F5G7N9_9BACT</name>
<dbReference type="GO" id="GO:0015450">
    <property type="term" value="F:protein-transporting ATPase activity"/>
    <property type="evidence" value="ECO:0007669"/>
    <property type="project" value="UniProtKB-UniRule"/>
</dbReference>
<keyword evidence="6 9" id="KW-1133">Transmembrane helix</keyword>
<keyword evidence="5 9" id="KW-0653">Protein transport</keyword>
<proteinExistence type="inferred from homology"/>
<protein>
    <recommendedName>
        <fullName evidence="9">Protein-export membrane protein SecG</fullName>
    </recommendedName>
</protein>
<keyword evidence="9" id="KW-1003">Cell membrane</keyword>
<comment type="subcellular location">
    <subcellularLocation>
        <location evidence="9">Cell membrane</location>
        <topology evidence="9">Multi-pass membrane protein</topology>
    </subcellularLocation>
    <subcellularLocation>
        <location evidence="1">Membrane</location>
        <topology evidence="1">Multi-pass membrane protein</topology>
    </subcellularLocation>
</comment>
<evidence type="ECO:0000256" key="5">
    <source>
        <dbReference type="ARBA" id="ARBA00022927"/>
    </source>
</evidence>
<comment type="caution">
    <text evidence="9">Lacks conserved residue(s) required for the propagation of feature annotation.</text>
</comment>
<reference evidence="10 11" key="1">
    <citation type="journal article" date="2016" name="Nat. Commun.">
        <title>Thousands of microbial genomes shed light on interconnected biogeochemical processes in an aquifer system.</title>
        <authorList>
            <person name="Anantharaman K."/>
            <person name="Brown C.T."/>
            <person name="Hug L.A."/>
            <person name="Sharon I."/>
            <person name="Castelle C.J."/>
            <person name="Probst A.J."/>
            <person name="Thomas B.C."/>
            <person name="Singh A."/>
            <person name="Wilkins M.J."/>
            <person name="Karaoz U."/>
            <person name="Brodie E.L."/>
            <person name="Williams K.H."/>
            <person name="Hubbard S.S."/>
            <person name="Banfield J.F."/>
        </authorList>
    </citation>
    <scope>NUCLEOTIDE SEQUENCE [LARGE SCALE GENOMIC DNA]</scope>
</reference>
<evidence type="ECO:0000256" key="9">
    <source>
        <dbReference type="RuleBase" id="RU365087"/>
    </source>
</evidence>
<gene>
    <name evidence="10" type="ORF">A2693_01615</name>
</gene>
<keyword evidence="3 9" id="KW-0813">Transport</keyword>
<evidence type="ECO:0000256" key="8">
    <source>
        <dbReference type="ARBA" id="ARBA00023136"/>
    </source>
</evidence>
<dbReference type="EMBL" id="MFAY01000053">
    <property type="protein sequence ID" value="OGD87882.1"/>
    <property type="molecule type" value="Genomic_DNA"/>
</dbReference>
<comment type="caution">
    <text evidence="10">The sequence shown here is derived from an EMBL/GenBank/DDBJ whole genome shotgun (WGS) entry which is preliminary data.</text>
</comment>
<evidence type="ECO:0000313" key="10">
    <source>
        <dbReference type="EMBL" id="OGD87882.1"/>
    </source>
</evidence>
<dbReference type="AlphaFoldDB" id="A0A1F5G7N9"/>
<sequence>MKIILIVAQLIVSISLIIVILLQSEGTGLSTVFGGSGSFYRSKRGIEKLFVFITIFLASLFLVLSILQVVIK</sequence>
<dbReference type="Proteomes" id="UP000178577">
    <property type="component" value="Unassembled WGS sequence"/>
</dbReference>